<evidence type="ECO:0000256" key="1">
    <source>
        <dbReference type="SAM" id="MobiDB-lite"/>
    </source>
</evidence>
<dbReference type="KEGG" id="ffu:CLAFUR5_11120"/>
<dbReference type="InterPro" id="IPR048337">
    <property type="entry name" value="FAM50A/XAP5_C"/>
</dbReference>
<dbReference type="RefSeq" id="XP_047765112.1">
    <property type="nucleotide sequence ID" value="XM_047910268.1"/>
</dbReference>
<proteinExistence type="predicted"/>
<keyword evidence="4" id="KW-1185">Reference proteome</keyword>
<dbReference type="AlphaFoldDB" id="A0A9Q8PE33"/>
<dbReference type="GO" id="GO:0005634">
    <property type="term" value="C:nucleus"/>
    <property type="evidence" value="ECO:0007669"/>
    <property type="project" value="InterPro"/>
</dbReference>
<dbReference type="PANTHER" id="PTHR12722:SF0">
    <property type="entry name" value="PROTEIN FAM50A"/>
    <property type="match status" value="1"/>
</dbReference>
<evidence type="ECO:0000259" key="2">
    <source>
        <dbReference type="Pfam" id="PF04921"/>
    </source>
</evidence>
<feature type="region of interest" description="Disordered" evidence="1">
    <location>
        <begin position="85"/>
        <end position="140"/>
    </location>
</feature>
<dbReference type="InterPro" id="IPR007005">
    <property type="entry name" value="XAP5"/>
</dbReference>
<feature type="compositionally biased region" description="Polar residues" evidence="1">
    <location>
        <begin position="106"/>
        <end position="119"/>
    </location>
</feature>
<dbReference type="GO" id="GO:0006325">
    <property type="term" value="P:chromatin organization"/>
    <property type="evidence" value="ECO:0007669"/>
    <property type="project" value="TreeGrafter"/>
</dbReference>
<evidence type="ECO:0000313" key="3">
    <source>
        <dbReference type="EMBL" id="UJO20746.1"/>
    </source>
</evidence>
<dbReference type="Proteomes" id="UP000756132">
    <property type="component" value="Chromosome 8"/>
</dbReference>
<feature type="compositionally biased region" description="Polar residues" evidence="1">
    <location>
        <begin position="313"/>
        <end position="323"/>
    </location>
</feature>
<evidence type="ECO:0000313" key="4">
    <source>
        <dbReference type="Proteomes" id="UP000756132"/>
    </source>
</evidence>
<accession>A0A9Q8PE33</accession>
<dbReference type="PANTHER" id="PTHR12722">
    <property type="entry name" value="XAP-5 PROTEIN-RELATED"/>
    <property type="match status" value="1"/>
</dbReference>
<gene>
    <name evidence="3" type="ORF">CLAFUR5_11120</name>
</gene>
<reference evidence="3" key="1">
    <citation type="submission" date="2021-12" db="EMBL/GenBank/DDBJ databases">
        <authorList>
            <person name="Zaccaron A."/>
            <person name="Stergiopoulos I."/>
        </authorList>
    </citation>
    <scope>NUCLEOTIDE SEQUENCE</scope>
    <source>
        <strain evidence="3">Race5_Kim</strain>
    </source>
</reference>
<dbReference type="EMBL" id="CP090170">
    <property type="protein sequence ID" value="UJO20746.1"/>
    <property type="molecule type" value="Genomic_DNA"/>
</dbReference>
<organism evidence="3 4">
    <name type="scientific">Passalora fulva</name>
    <name type="common">Tomato leaf mold</name>
    <name type="synonym">Cladosporium fulvum</name>
    <dbReference type="NCBI Taxonomy" id="5499"/>
    <lineage>
        <taxon>Eukaryota</taxon>
        <taxon>Fungi</taxon>
        <taxon>Dikarya</taxon>
        <taxon>Ascomycota</taxon>
        <taxon>Pezizomycotina</taxon>
        <taxon>Dothideomycetes</taxon>
        <taxon>Dothideomycetidae</taxon>
        <taxon>Mycosphaerellales</taxon>
        <taxon>Mycosphaerellaceae</taxon>
        <taxon>Fulvia</taxon>
    </lineage>
</organism>
<feature type="region of interest" description="Disordered" evidence="1">
    <location>
        <begin position="361"/>
        <end position="388"/>
    </location>
</feature>
<feature type="domain" description="FAM50A/XAP5 C-terminal" evidence="2">
    <location>
        <begin position="179"/>
        <end position="374"/>
    </location>
</feature>
<name>A0A9Q8PE33_PASFU</name>
<feature type="region of interest" description="Disordered" evidence="1">
    <location>
        <begin position="1"/>
        <end position="22"/>
    </location>
</feature>
<dbReference type="OrthoDB" id="1562195at2759"/>
<dbReference type="GeneID" id="71990998"/>
<feature type="compositionally biased region" description="Polar residues" evidence="1">
    <location>
        <begin position="277"/>
        <end position="292"/>
    </location>
</feature>
<dbReference type="Pfam" id="PF04921">
    <property type="entry name" value="XAP5"/>
    <property type="match status" value="1"/>
</dbReference>
<sequence length="388" mass="43070">MAETPNSGGSTPNDSRFTSQAVTVEDRLKADTVGLVTLDDFRKRRAEALEAADAGEWCDESRWTYSEPGAKAACKKRKKVAKTGGLSFGDDEDDVDAASHVATPGDSRSATPANATAATDSEAPSEGASTPFKKKSLRRNVGVGMQPKALTKSALLKEAQLKEQLRREYTQMQEAVKATDFMIPFVFYDGKNVPGGMVRMRKADHIWLFVERARKVGADLAGKGDKSRRDWARISVDDLMVVKGDLIIPHHQDFHYFIINKTVGYVDGQLFNYSAEPTSSTPKHLLPSSNPASKAATPEPPKDDPESGLYLQTAAQRKQQAMQRSDIPDADLEGYDHDPNLTKVVDRRWYERNKHIYPASSWEDFDPTRDYSSGVRKDRDGNAMFFSR</sequence>
<dbReference type="OMA" id="DFIWVFL"/>
<feature type="region of interest" description="Disordered" evidence="1">
    <location>
        <begin position="277"/>
        <end position="338"/>
    </location>
</feature>
<reference evidence="3" key="2">
    <citation type="journal article" date="2022" name="Microb. Genom.">
        <title>A chromosome-scale genome assembly of the tomato pathogen Cladosporium fulvum reveals a compartmentalized genome architecture and the presence of a dispensable chromosome.</title>
        <authorList>
            <person name="Zaccaron A.Z."/>
            <person name="Chen L.H."/>
            <person name="Samaras A."/>
            <person name="Stergiopoulos I."/>
        </authorList>
    </citation>
    <scope>NUCLEOTIDE SEQUENCE</scope>
    <source>
        <strain evidence="3">Race5_Kim</strain>
    </source>
</reference>
<protein>
    <recommendedName>
        <fullName evidence="2">FAM50A/XAP5 C-terminal domain-containing protein</fullName>
    </recommendedName>
</protein>